<accession>A0A6A6LUX7</accession>
<keyword evidence="3" id="KW-1185">Reference proteome</keyword>
<name>A0A6A6LUX7_HEVBR</name>
<evidence type="ECO:0000313" key="3">
    <source>
        <dbReference type="Proteomes" id="UP000467840"/>
    </source>
</evidence>
<evidence type="ECO:0000313" key="2">
    <source>
        <dbReference type="EMBL" id="KAF2305260.1"/>
    </source>
</evidence>
<reference evidence="2 3" key="1">
    <citation type="journal article" date="2020" name="Mol. Plant">
        <title>The Chromosome-Based Rubber Tree Genome Provides New Insights into Spurge Genome Evolution and Rubber Biosynthesis.</title>
        <authorList>
            <person name="Liu J."/>
            <person name="Shi C."/>
            <person name="Shi C.C."/>
            <person name="Li W."/>
            <person name="Zhang Q.J."/>
            <person name="Zhang Y."/>
            <person name="Li K."/>
            <person name="Lu H.F."/>
            <person name="Shi C."/>
            <person name="Zhu S.T."/>
            <person name="Xiao Z.Y."/>
            <person name="Nan H."/>
            <person name="Yue Y."/>
            <person name="Zhu X.G."/>
            <person name="Wu Y."/>
            <person name="Hong X.N."/>
            <person name="Fan G.Y."/>
            <person name="Tong Y."/>
            <person name="Zhang D."/>
            <person name="Mao C.L."/>
            <person name="Liu Y.L."/>
            <person name="Hao S.J."/>
            <person name="Liu W.Q."/>
            <person name="Lv M.Q."/>
            <person name="Zhang H.B."/>
            <person name="Liu Y."/>
            <person name="Hu-Tang G.R."/>
            <person name="Wang J.P."/>
            <person name="Wang J.H."/>
            <person name="Sun Y.H."/>
            <person name="Ni S.B."/>
            <person name="Chen W.B."/>
            <person name="Zhang X.C."/>
            <person name="Jiao Y.N."/>
            <person name="Eichler E.E."/>
            <person name="Li G.H."/>
            <person name="Liu X."/>
            <person name="Gao L.Z."/>
        </authorList>
    </citation>
    <scope>NUCLEOTIDE SEQUENCE [LARGE SCALE GENOMIC DNA]</scope>
    <source>
        <strain evidence="3">cv. GT1</strain>
        <tissue evidence="2">Leaf</tissue>
    </source>
</reference>
<proteinExistence type="inferred from homology"/>
<dbReference type="Proteomes" id="UP000467840">
    <property type="component" value="Chromosome 9"/>
</dbReference>
<dbReference type="EMBL" id="JAAGAX010000008">
    <property type="protein sequence ID" value="KAF2305260.1"/>
    <property type="molecule type" value="Genomic_DNA"/>
</dbReference>
<gene>
    <name evidence="2" type="ORF">GH714_003376</name>
</gene>
<dbReference type="PANTHER" id="PTHR33732">
    <property type="entry name" value="REF/SRPP-LIKE PROTEIN OS05G0151300/LOC_OS05G05940"/>
    <property type="match status" value="1"/>
</dbReference>
<dbReference type="InterPro" id="IPR008802">
    <property type="entry name" value="REF"/>
</dbReference>
<dbReference type="AlphaFoldDB" id="A0A6A6LUX7"/>
<dbReference type="PANTHER" id="PTHR33732:SF9">
    <property type="entry name" value="REF_SRPP-LIKE PROTEIN OS05G0151300_LOC_OS05G05940"/>
    <property type="match status" value="1"/>
</dbReference>
<organism evidence="2 3">
    <name type="scientific">Hevea brasiliensis</name>
    <name type="common">Para rubber tree</name>
    <name type="synonym">Siphonia brasiliensis</name>
    <dbReference type="NCBI Taxonomy" id="3981"/>
    <lineage>
        <taxon>Eukaryota</taxon>
        <taxon>Viridiplantae</taxon>
        <taxon>Streptophyta</taxon>
        <taxon>Embryophyta</taxon>
        <taxon>Tracheophyta</taxon>
        <taxon>Spermatophyta</taxon>
        <taxon>Magnoliopsida</taxon>
        <taxon>eudicotyledons</taxon>
        <taxon>Gunneridae</taxon>
        <taxon>Pentapetalae</taxon>
        <taxon>rosids</taxon>
        <taxon>fabids</taxon>
        <taxon>Malpighiales</taxon>
        <taxon>Euphorbiaceae</taxon>
        <taxon>Crotonoideae</taxon>
        <taxon>Micrandreae</taxon>
        <taxon>Hevea</taxon>
    </lineage>
</organism>
<sequence>MAEDEDNQQGQGEGLKYLGFVQDAAAYSVTTFSNVYLYAKDKSGPLQPGVDIIEGPVKNVAVPLYNRFSYIPNGALKFVDRTDASNQVVSVDRAAPEAARSLASPLPEQTKIPSKVLYGDN</sequence>
<evidence type="ECO:0000256" key="1">
    <source>
        <dbReference type="ARBA" id="ARBA00009737"/>
    </source>
</evidence>
<dbReference type="Pfam" id="PF05755">
    <property type="entry name" value="REF"/>
    <property type="match status" value="1"/>
</dbReference>
<evidence type="ECO:0008006" key="4">
    <source>
        <dbReference type="Google" id="ProtNLM"/>
    </source>
</evidence>
<comment type="similarity">
    <text evidence="1">Belongs to the REF/SRPP family.</text>
</comment>
<protein>
    <recommendedName>
        <fullName evidence="4">Rubber elongation factor protein</fullName>
    </recommendedName>
</protein>
<comment type="caution">
    <text evidence="2">The sequence shown here is derived from an EMBL/GenBank/DDBJ whole genome shotgun (WGS) entry which is preliminary data.</text>
</comment>